<proteinExistence type="predicted"/>
<protein>
    <recommendedName>
        <fullName evidence="3">CCHC-type domain-containing protein</fullName>
    </recommendedName>
</protein>
<dbReference type="Gene3D" id="4.10.60.10">
    <property type="entry name" value="Zinc finger, CCHC-type"/>
    <property type="match status" value="1"/>
</dbReference>
<dbReference type="InterPro" id="IPR021109">
    <property type="entry name" value="Peptidase_aspartic_dom_sf"/>
</dbReference>
<keyword evidence="1" id="KW-0862">Zinc</keyword>
<evidence type="ECO:0000313" key="4">
    <source>
        <dbReference type="EMBL" id="KYP46751.1"/>
    </source>
</evidence>
<feature type="region of interest" description="Disordered" evidence="2">
    <location>
        <begin position="262"/>
        <end position="281"/>
    </location>
</feature>
<accession>A0A151RW41</accession>
<dbReference type="EMBL" id="KQ483548">
    <property type="protein sequence ID" value="KYP46751.1"/>
    <property type="molecule type" value="Genomic_DNA"/>
</dbReference>
<feature type="compositionally biased region" description="Polar residues" evidence="2">
    <location>
        <begin position="262"/>
        <end position="280"/>
    </location>
</feature>
<keyword evidence="1" id="KW-0863">Zinc-finger</keyword>
<dbReference type="PANTHER" id="PTHR35046">
    <property type="entry name" value="ZINC KNUCKLE (CCHC-TYPE) FAMILY PROTEIN"/>
    <property type="match status" value="1"/>
</dbReference>
<dbReference type="Gramene" id="C.cajan_32252.t">
    <property type="protein sequence ID" value="C.cajan_32252.t.cds1"/>
    <property type="gene ID" value="C.cajan_32252"/>
</dbReference>
<keyword evidence="5" id="KW-1185">Reference proteome</keyword>
<evidence type="ECO:0000259" key="3">
    <source>
        <dbReference type="PROSITE" id="PS50158"/>
    </source>
</evidence>
<evidence type="ECO:0000256" key="1">
    <source>
        <dbReference type="PROSITE-ProRule" id="PRU00047"/>
    </source>
</evidence>
<dbReference type="AlphaFoldDB" id="A0A151RW41"/>
<name>A0A151RW41_CAJCA</name>
<feature type="compositionally biased region" description="Acidic residues" evidence="2">
    <location>
        <begin position="323"/>
        <end position="335"/>
    </location>
</feature>
<dbReference type="GO" id="GO:0008270">
    <property type="term" value="F:zinc ion binding"/>
    <property type="evidence" value="ECO:0007669"/>
    <property type="project" value="UniProtKB-KW"/>
</dbReference>
<evidence type="ECO:0000256" key="2">
    <source>
        <dbReference type="SAM" id="MobiDB-lite"/>
    </source>
</evidence>
<dbReference type="Gene3D" id="2.40.70.10">
    <property type="entry name" value="Acid Proteases"/>
    <property type="match status" value="1"/>
</dbReference>
<dbReference type="InterPro" id="IPR036875">
    <property type="entry name" value="Znf_CCHC_sf"/>
</dbReference>
<dbReference type="GO" id="GO:0003676">
    <property type="term" value="F:nucleic acid binding"/>
    <property type="evidence" value="ECO:0007669"/>
    <property type="project" value="InterPro"/>
</dbReference>
<dbReference type="PROSITE" id="PS50158">
    <property type="entry name" value="ZF_CCHC"/>
    <property type="match status" value="1"/>
</dbReference>
<evidence type="ECO:0000313" key="5">
    <source>
        <dbReference type="Proteomes" id="UP000075243"/>
    </source>
</evidence>
<feature type="domain" description="CCHC-type" evidence="3">
    <location>
        <begin position="289"/>
        <end position="304"/>
    </location>
</feature>
<dbReference type="InterPro" id="IPR005162">
    <property type="entry name" value="Retrotrans_gag_dom"/>
</dbReference>
<dbReference type="SUPFAM" id="SSF57756">
    <property type="entry name" value="Retrovirus zinc finger-like domains"/>
    <property type="match status" value="1"/>
</dbReference>
<dbReference type="CDD" id="cd00303">
    <property type="entry name" value="retropepsin_like"/>
    <property type="match status" value="1"/>
</dbReference>
<sequence length="410" mass="47742">MADGDHLDGTQRLLFDAINAQMQRLLRENNEELYGRIERLENYEHHEEERRGRNGGAPRQNRIEGVKLNVPPFKGKSDPEAYVEWELKIEHIFTCNNYDEEQKVKLAAAEFSDYALVWWNKLKRERLRNEEPLVETWAEMKRLMRKRYVPASYVRDVKFKLQKLSQGTKRVEEYFKELDLLMMQANIEEDPELTMARFINGLNNDICDVVELQEFVEIEDLLHKSIQVEQQLKRKSVTKKSSSNYNSFSWKDKNKKEVAVTLSNPASTSHGKSSSKTLEQPQKKSKDIKCFKCQGMGHYAYECPTKRTMVLKENGDYTSQSDVSEEEEGDIEEEEEALEGDLLMIRRMMGSQMSPLEISQRENIFHTRCSINGKVCMVIIDRGSCTNVASARLVSKLNLDTKPHPRPYKL</sequence>
<reference evidence="4" key="1">
    <citation type="journal article" date="2012" name="Nat. Biotechnol.">
        <title>Draft genome sequence of pigeonpea (Cajanus cajan), an orphan legume crop of resource-poor farmers.</title>
        <authorList>
            <person name="Varshney R.K."/>
            <person name="Chen W."/>
            <person name="Li Y."/>
            <person name="Bharti A.K."/>
            <person name="Saxena R.K."/>
            <person name="Schlueter J.A."/>
            <person name="Donoghue M.T."/>
            <person name="Azam S."/>
            <person name="Fan G."/>
            <person name="Whaley A.M."/>
            <person name="Farmer A.D."/>
            <person name="Sheridan J."/>
            <person name="Iwata A."/>
            <person name="Tuteja R."/>
            <person name="Penmetsa R.V."/>
            <person name="Wu W."/>
            <person name="Upadhyaya H.D."/>
            <person name="Yang S.P."/>
            <person name="Shah T."/>
            <person name="Saxena K.B."/>
            <person name="Michael T."/>
            <person name="McCombie W.R."/>
            <person name="Yang B."/>
            <person name="Zhang G."/>
            <person name="Yang H."/>
            <person name="Wang J."/>
            <person name="Spillane C."/>
            <person name="Cook D.R."/>
            <person name="May G.D."/>
            <person name="Xu X."/>
            <person name="Jackson S.A."/>
        </authorList>
    </citation>
    <scope>NUCLEOTIDE SEQUENCE [LARGE SCALE GENOMIC DNA]</scope>
</reference>
<feature type="region of interest" description="Disordered" evidence="2">
    <location>
        <begin position="316"/>
        <end position="335"/>
    </location>
</feature>
<dbReference type="Pfam" id="PF03732">
    <property type="entry name" value="Retrotrans_gag"/>
    <property type="match status" value="1"/>
</dbReference>
<dbReference type="InterPro" id="IPR001878">
    <property type="entry name" value="Znf_CCHC"/>
</dbReference>
<dbReference type="SMART" id="SM00343">
    <property type="entry name" value="ZnF_C2HC"/>
    <property type="match status" value="1"/>
</dbReference>
<dbReference type="Proteomes" id="UP000075243">
    <property type="component" value="Unassembled WGS sequence"/>
</dbReference>
<keyword evidence="1" id="KW-0479">Metal-binding</keyword>
<organism evidence="4 5">
    <name type="scientific">Cajanus cajan</name>
    <name type="common">Pigeon pea</name>
    <name type="synonym">Cajanus indicus</name>
    <dbReference type="NCBI Taxonomy" id="3821"/>
    <lineage>
        <taxon>Eukaryota</taxon>
        <taxon>Viridiplantae</taxon>
        <taxon>Streptophyta</taxon>
        <taxon>Embryophyta</taxon>
        <taxon>Tracheophyta</taxon>
        <taxon>Spermatophyta</taxon>
        <taxon>Magnoliopsida</taxon>
        <taxon>eudicotyledons</taxon>
        <taxon>Gunneridae</taxon>
        <taxon>Pentapetalae</taxon>
        <taxon>rosids</taxon>
        <taxon>fabids</taxon>
        <taxon>Fabales</taxon>
        <taxon>Fabaceae</taxon>
        <taxon>Papilionoideae</taxon>
        <taxon>50 kb inversion clade</taxon>
        <taxon>NPAAA clade</taxon>
        <taxon>indigoferoid/millettioid clade</taxon>
        <taxon>Phaseoleae</taxon>
        <taxon>Cajanus</taxon>
    </lineage>
</organism>
<dbReference type="PANTHER" id="PTHR35046:SF9">
    <property type="entry name" value="RNA-DIRECTED DNA POLYMERASE"/>
    <property type="match status" value="1"/>
</dbReference>
<dbReference type="Pfam" id="PF00098">
    <property type="entry name" value="zf-CCHC"/>
    <property type="match status" value="1"/>
</dbReference>
<gene>
    <name evidence="4" type="ORF">KK1_031655</name>
</gene>
<dbReference type="OMA" id="TMARFIN"/>